<dbReference type="AlphaFoldDB" id="A0A3D8X551"/>
<dbReference type="RefSeq" id="WP_116072905.1">
    <property type="nucleotide sequence ID" value="NZ_CP187630.1"/>
</dbReference>
<proteinExistence type="predicted"/>
<dbReference type="EMBL" id="PQWM01000007">
    <property type="protein sequence ID" value="RDZ16187.1"/>
    <property type="molecule type" value="Genomic_DNA"/>
</dbReference>
<accession>A0A3D8X551</accession>
<reference evidence="1 2" key="1">
    <citation type="journal article" date="2018" name="Appl. Environ. Microbiol.">
        <title>Antimicrobial susceptibility testing and tentative epidemiological cut-off values of five Bacillus species relevant for use as animal feed additives or for plant protection.</title>
        <authorList>
            <person name="Agerso Y."/>
            <person name="Stuer-Lauridsen B."/>
            <person name="Bjerre K."/>
            <person name="Jensen M.G."/>
            <person name="Johansen E."/>
            <person name="Bennedsen M."/>
            <person name="Brockmann E."/>
            <person name="Nielsen B."/>
        </authorList>
    </citation>
    <scope>NUCLEOTIDE SEQUENCE [LARGE SCALE GENOMIC DNA]</scope>
    <source>
        <strain evidence="1 2">CHCC20162</strain>
    </source>
</reference>
<organism evidence="1 2">
    <name type="scientific">Priestia megaterium</name>
    <name type="common">Bacillus megaterium</name>
    <dbReference type="NCBI Taxonomy" id="1404"/>
    <lineage>
        <taxon>Bacteria</taxon>
        <taxon>Bacillati</taxon>
        <taxon>Bacillota</taxon>
        <taxon>Bacilli</taxon>
        <taxon>Bacillales</taxon>
        <taxon>Bacillaceae</taxon>
        <taxon>Priestia</taxon>
    </lineage>
</organism>
<evidence type="ECO:0000313" key="2">
    <source>
        <dbReference type="Proteomes" id="UP000256519"/>
    </source>
</evidence>
<protein>
    <submittedName>
        <fullName evidence="1">Uncharacterized protein</fullName>
    </submittedName>
</protein>
<name>A0A3D8X551_PRIMG</name>
<gene>
    <name evidence="1" type="ORF">C3744_06540</name>
</gene>
<sequence>MQYCPEEVDFISLFECLPIKRSQNEAFWYDESTFIFSTETETFEIKVSPFYNSFSLSVKDIEGDERFYYHLQSVKKVEIVQDYKERKAIRLFVDQGGDHFITIMDIIFKPKFKVVLKEVFDS</sequence>
<dbReference type="Proteomes" id="UP000256519">
    <property type="component" value="Unassembled WGS sequence"/>
</dbReference>
<evidence type="ECO:0000313" key="1">
    <source>
        <dbReference type="EMBL" id="RDZ16187.1"/>
    </source>
</evidence>
<comment type="caution">
    <text evidence="1">The sequence shown here is derived from an EMBL/GenBank/DDBJ whole genome shotgun (WGS) entry which is preliminary data.</text>
</comment>